<dbReference type="SUPFAM" id="SSF48371">
    <property type="entry name" value="ARM repeat"/>
    <property type="match status" value="1"/>
</dbReference>
<proteinExistence type="inferred from homology"/>
<dbReference type="InterPro" id="IPR057990">
    <property type="entry name" value="TPR_SYO1"/>
</dbReference>
<dbReference type="InterPro" id="IPR016024">
    <property type="entry name" value="ARM-type_fold"/>
</dbReference>
<evidence type="ECO:0000313" key="5">
    <source>
        <dbReference type="Proteomes" id="UP000054248"/>
    </source>
</evidence>
<dbReference type="PANTHER" id="PTHR13347">
    <property type="entry name" value="HEAT REPEAT-CONTAINING PROTEIN 3"/>
    <property type="match status" value="1"/>
</dbReference>
<protein>
    <recommendedName>
        <fullName evidence="3">SYO1-like TPR repeats domain-containing protein</fullName>
    </recommendedName>
</protein>
<dbReference type="InterPro" id="IPR052616">
    <property type="entry name" value="SYO1-like"/>
</dbReference>
<feature type="region of interest" description="Disordered" evidence="2">
    <location>
        <begin position="255"/>
        <end position="281"/>
    </location>
</feature>
<organism evidence="4 5">
    <name type="scientific">Tulasnella calospora MUT 4182</name>
    <dbReference type="NCBI Taxonomy" id="1051891"/>
    <lineage>
        <taxon>Eukaryota</taxon>
        <taxon>Fungi</taxon>
        <taxon>Dikarya</taxon>
        <taxon>Basidiomycota</taxon>
        <taxon>Agaricomycotina</taxon>
        <taxon>Agaricomycetes</taxon>
        <taxon>Cantharellales</taxon>
        <taxon>Tulasnellaceae</taxon>
        <taxon>Tulasnella</taxon>
    </lineage>
</organism>
<accession>A0A0C3Q143</accession>
<name>A0A0C3Q143_9AGAM</name>
<dbReference type="PANTHER" id="PTHR13347:SF1">
    <property type="entry name" value="HEAT REPEAT-CONTAINING PROTEIN 3"/>
    <property type="match status" value="1"/>
</dbReference>
<dbReference type="Gene3D" id="1.25.10.10">
    <property type="entry name" value="Leucine-rich Repeat Variant"/>
    <property type="match status" value="1"/>
</dbReference>
<dbReference type="OrthoDB" id="288703at2759"/>
<dbReference type="EMBL" id="KN823797">
    <property type="protein sequence ID" value="KIO15824.1"/>
    <property type="molecule type" value="Genomic_DNA"/>
</dbReference>
<comment type="similarity">
    <text evidence="1">Belongs to the nuclear import and ribosome assembly adapter family.</text>
</comment>
<evidence type="ECO:0000259" key="3">
    <source>
        <dbReference type="Pfam" id="PF25567"/>
    </source>
</evidence>
<feature type="compositionally biased region" description="Acidic residues" evidence="2">
    <location>
        <begin position="255"/>
        <end position="271"/>
    </location>
</feature>
<reference evidence="5" key="2">
    <citation type="submission" date="2015-01" db="EMBL/GenBank/DDBJ databases">
        <title>Evolutionary Origins and Diversification of the Mycorrhizal Mutualists.</title>
        <authorList>
            <consortium name="DOE Joint Genome Institute"/>
            <consortium name="Mycorrhizal Genomics Consortium"/>
            <person name="Kohler A."/>
            <person name="Kuo A."/>
            <person name="Nagy L.G."/>
            <person name="Floudas D."/>
            <person name="Copeland A."/>
            <person name="Barry K.W."/>
            <person name="Cichocki N."/>
            <person name="Veneault-Fourrey C."/>
            <person name="LaButti K."/>
            <person name="Lindquist E.A."/>
            <person name="Lipzen A."/>
            <person name="Lundell T."/>
            <person name="Morin E."/>
            <person name="Murat C."/>
            <person name="Riley R."/>
            <person name="Ohm R."/>
            <person name="Sun H."/>
            <person name="Tunlid A."/>
            <person name="Henrissat B."/>
            <person name="Grigoriev I.V."/>
            <person name="Hibbett D.S."/>
            <person name="Martin F."/>
        </authorList>
    </citation>
    <scope>NUCLEOTIDE SEQUENCE [LARGE SCALE GENOMIC DNA]</scope>
    <source>
        <strain evidence="5">MUT 4182</strain>
    </source>
</reference>
<dbReference type="STRING" id="1051891.A0A0C3Q143"/>
<sequence>QITATLQEFLGASPPKNPKGLKRRVYELAENVITLFWCLSETSNKALSAINDAKLTPFLMAFLMSRDKIPLNTVLAAAQCLYVLSDDNDPTANFIRKTQAYTSCLLGIVASVEADNSTDSANAMAIDKPTDSEKRMSLKVLACGILKNISPLPTIGPTPPEDLDKKITLPLLISLLDYSPQNAATRVQELRTAETVSRHPCCVNDSIPKPDHKSETELELESIESQLRTLTLALEVLTGVCANLPDPEPEVVEEIDMDDEDNDDEVIEEEPEQKYTPATSQTDSLSLIATLTRPLLLLARPTALSFPQSSAPPIHPPTTSALGTIHVRALECLNNLFLGIHTEQGQLPEGAAKQATEVWKDVWSVLAAVGKQAEWTVGSGAEVRKEMWEIGVGVLWGLARIGKGELANAEEVSALIEFCDWTNDEMIKVKCIGTLGCL</sequence>
<dbReference type="Pfam" id="PF25567">
    <property type="entry name" value="TPR_SYO1"/>
    <property type="match status" value="1"/>
</dbReference>
<dbReference type="GO" id="GO:0042273">
    <property type="term" value="P:ribosomal large subunit biogenesis"/>
    <property type="evidence" value="ECO:0007669"/>
    <property type="project" value="TreeGrafter"/>
</dbReference>
<feature type="non-terminal residue" evidence="4">
    <location>
        <position position="438"/>
    </location>
</feature>
<reference evidence="4 5" key="1">
    <citation type="submission" date="2014-04" db="EMBL/GenBank/DDBJ databases">
        <authorList>
            <consortium name="DOE Joint Genome Institute"/>
            <person name="Kuo A."/>
            <person name="Girlanda M."/>
            <person name="Perotto S."/>
            <person name="Kohler A."/>
            <person name="Nagy L.G."/>
            <person name="Floudas D."/>
            <person name="Copeland A."/>
            <person name="Barry K.W."/>
            <person name="Cichocki N."/>
            <person name="Veneault-Fourrey C."/>
            <person name="LaButti K."/>
            <person name="Lindquist E.A."/>
            <person name="Lipzen A."/>
            <person name="Lundell T."/>
            <person name="Morin E."/>
            <person name="Murat C."/>
            <person name="Sun H."/>
            <person name="Tunlid A."/>
            <person name="Henrissat B."/>
            <person name="Grigoriev I.V."/>
            <person name="Hibbett D.S."/>
            <person name="Martin F."/>
            <person name="Nordberg H.P."/>
            <person name="Cantor M.N."/>
            <person name="Hua S.X."/>
        </authorList>
    </citation>
    <scope>NUCLEOTIDE SEQUENCE [LARGE SCALE GENOMIC DNA]</scope>
    <source>
        <strain evidence="4 5">MUT 4182</strain>
    </source>
</reference>
<dbReference type="HOGENOM" id="CLU_626376_0_0_1"/>
<evidence type="ECO:0000256" key="2">
    <source>
        <dbReference type="SAM" id="MobiDB-lite"/>
    </source>
</evidence>
<evidence type="ECO:0000256" key="1">
    <source>
        <dbReference type="ARBA" id="ARBA00049983"/>
    </source>
</evidence>
<dbReference type="GO" id="GO:0006606">
    <property type="term" value="P:protein import into nucleus"/>
    <property type="evidence" value="ECO:0007669"/>
    <property type="project" value="TreeGrafter"/>
</dbReference>
<feature type="domain" description="SYO1-like TPR repeats" evidence="3">
    <location>
        <begin position="300"/>
        <end position="438"/>
    </location>
</feature>
<gene>
    <name evidence="4" type="ORF">M407DRAFT_44114</name>
</gene>
<dbReference type="GO" id="GO:0051082">
    <property type="term" value="F:unfolded protein binding"/>
    <property type="evidence" value="ECO:0007669"/>
    <property type="project" value="TreeGrafter"/>
</dbReference>
<evidence type="ECO:0000313" key="4">
    <source>
        <dbReference type="EMBL" id="KIO15824.1"/>
    </source>
</evidence>
<dbReference type="AlphaFoldDB" id="A0A0C3Q143"/>
<keyword evidence="5" id="KW-1185">Reference proteome</keyword>
<feature type="non-terminal residue" evidence="4">
    <location>
        <position position="1"/>
    </location>
</feature>
<dbReference type="Proteomes" id="UP000054248">
    <property type="component" value="Unassembled WGS sequence"/>
</dbReference>
<dbReference type="InterPro" id="IPR011989">
    <property type="entry name" value="ARM-like"/>
</dbReference>